<evidence type="ECO:0000313" key="4">
    <source>
        <dbReference type="Proteomes" id="UP001139502"/>
    </source>
</evidence>
<feature type="transmembrane region" description="Helical" evidence="2">
    <location>
        <begin position="16"/>
        <end position="35"/>
    </location>
</feature>
<organism evidence="3 4">
    <name type="scientific">Rothia santali</name>
    <dbReference type="NCBI Taxonomy" id="2949643"/>
    <lineage>
        <taxon>Bacteria</taxon>
        <taxon>Bacillati</taxon>
        <taxon>Actinomycetota</taxon>
        <taxon>Actinomycetes</taxon>
        <taxon>Micrococcales</taxon>
        <taxon>Micrococcaceae</taxon>
        <taxon>Rothia</taxon>
    </lineage>
</organism>
<name>A0A9X2HES7_9MICC</name>
<keyword evidence="4" id="KW-1185">Reference proteome</keyword>
<feature type="transmembrane region" description="Helical" evidence="2">
    <location>
        <begin position="47"/>
        <end position="69"/>
    </location>
</feature>
<keyword evidence="2" id="KW-0812">Transmembrane</keyword>
<sequence>MAHRPKRGLKADIKGPLIIAAVLGVVAFVGVSVFGAGGTDNAAPFRLALSAAGGVFVVTLVVCATLIIVEKPNDEDLGQGTGVNRRSADLYAEARERKRARERAEAQGSGNAGNDAGGSAAGSDQAKPQDEEPRYGQRARPEDHN</sequence>
<protein>
    <submittedName>
        <fullName evidence="3">Uncharacterized protein</fullName>
    </submittedName>
</protein>
<accession>A0A9X2HES7</accession>
<dbReference type="EMBL" id="JANAFB010000015">
    <property type="protein sequence ID" value="MCP3425914.1"/>
    <property type="molecule type" value="Genomic_DNA"/>
</dbReference>
<dbReference type="Proteomes" id="UP001139502">
    <property type="component" value="Unassembled WGS sequence"/>
</dbReference>
<comment type="caution">
    <text evidence="3">The sequence shown here is derived from an EMBL/GenBank/DDBJ whole genome shotgun (WGS) entry which is preliminary data.</text>
</comment>
<keyword evidence="2" id="KW-1133">Transmembrane helix</keyword>
<evidence type="ECO:0000256" key="2">
    <source>
        <dbReference type="SAM" id="Phobius"/>
    </source>
</evidence>
<proteinExistence type="predicted"/>
<evidence type="ECO:0000256" key="1">
    <source>
        <dbReference type="SAM" id="MobiDB-lite"/>
    </source>
</evidence>
<dbReference type="AlphaFoldDB" id="A0A9X2HES7"/>
<keyword evidence="2" id="KW-0472">Membrane</keyword>
<feature type="compositionally biased region" description="Basic and acidic residues" evidence="1">
    <location>
        <begin position="86"/>
        <end position="96"/>
    </location>
</feature>
<reference evidence="3" key="1">
    <citation type="submission" date="2022-06" db="EMBL/GenBank/DDBJ databases">
        <title>Rothia sp. isolated from sandalwood seedling.</title>
        <authorList>
            <person name="Tuikhar N."/>
            <person name="Kirdat K."/>
            <person name="Thorat V."/>
            <person name="Swetha P."/>
            <person name="Padma S."/>
            <person name="Sundararaj R."/>
            <person name="Yadav A."/>
        </authorList>
    </citation>
    <scope>NUCLEOTIDE SEQUENCE</scope>
    <source>
        <strain evidence="3">AR01</strain>
    </source>
</reference>
<feature type="region of interest" description="Disordered" evidence="1">
    <location>
        <begin position="74"/>
        <end position="145"/>
    </location>
</feature>
<feature type="compositionally biased region" description="Basic and acidic residues" evidence="1">
    <location>
        <begin position="127"/>
        <end position="145"/>
    </location>
</feature>
<dbReference type="RefSeq" id="WP_254166333.1">
    <property type="nucleotide sequence ID" value="NZ_JANAFB010000015.1"/>
</dbReference>
<gene>
    <name evidence="3" type="ORF">NBM05_07810</name>
</gene>
<evidence type="ECO:0000313" key="3">
    <source>
        <dbReference type="EMBL" id="MCP3425914.1"/>
    </source>
</evidence>